<protein>
    <submittedName>
        <fullName evidence="1">CIC11C00000000527</fullName>
    </submittedName>
</protein>
<gene>
    <name evidence="1" type="ORF">SAMEA4029009_CIC11G00000000527</name>
</gene>
<name>A0A1L0GJ74_9ASCO</name>
<organism evidence="1 2">
    <name type="scientific">Sungouiella intermedia</name>
    <dbReference type="NCBI Taxonomy" id="45354"/>
    <lineage>
        <taxon>Eukaryota</taxon>
        <taxon>Fungi</taxon>
        <taxon>Dikarya</taxon>
        <taxon>Ascomycota</taxon>
        <taxon>Saccharomycotina</taxon>
        <taxon>Pichiomycetes</taxon>
        <taxon>Metschnikowiaceae</taxon>
        <taxon>Sungouiella</taxon>
    </lineage>
</organism>
<dbReference type="EMBL" id="LT635767">
    <property type="protein sequence ID" value="SGZ56277.1"/>
    <property type="molecule type" value="Genomic_DNA"/>
</dbReference>
<dbReference type="Proteomes" id="UP000182259">
    <property type="component" value="Chromosome IV"/>
</dbReference>
<proteinExistence type="predicted"/>
<dbReference type="AlphaFoldDB" id="A0A1L0GJ74"/>
<evidence type="ECO:0000313" key="1">
    <source>
        <dbReference type="EMBL" id="SGZ56277.1"/>
    </source>
</evidence>
<evidence type="ECO:0000313" key="2">
    <source>
        <dbReference type="Proteomes" id="UP000182259"/>
    </source>
</evidence>
<reference evidence="1 2" key="1">
    <citation type="submission" date="2016-10" db="EMBL/GenBank/DDBJ databases">
        <authorList>
            <person name="de Groot N.N."/>
        </authorList>
    </citation>
    <scope>NUCLEOTIDE SEQUENCE [LARGE SCALE GENOMIC DNA]</scope>
    <source>
        <strain evidence="1 2">PYCC 4715</strain>
    </source>
</reference>
<sequence>MRHGNLGRVRGEPDIEDRGHGIVKLEWILSLNSDKSSSLGKDNAETFSGDTNSFTLAKLSDMVAMLFSKANT</sequence>
<accession>A0A1L0GJ74</accession>